<protein>
    <submittedName>
        <fullName evidence="1">Uncharacterized protein</fullName>
    </submittedName>
</protein>
<name>D9PJ84_9ZZZZ</name>
<sequence>MEKEIFLSNLKKFLKSAICHNLFEEASDAVKTGLETDIEEFIKENAEQYSTQELSEIFVSAQAAIGLFMEYRDASLLLETGNAKNRRCEPVCTCGNTAGETLLTCGADEGRPRDWFEPTVCMPFVWAPGGIFLMGSGHLG</sequence>
<reference evidence="1" key="1">
    <citation type="submission" date="2010-07" db="EMBL/GenBank/DDBJ databases">
        <authorList>
            <consortium name="CONSOLIDER consortium CSD2007-00005"/>
            <person name="Guazzaroni M.-E."/>
            <person name="Richter M."/>
            <person name="Garcia-Salamanca A."/>
            <person name="Yarza P."/>
            <person name="Ferrer M."/>
        </authorList>
    </citation>
    <scope>NUCLEOTIDE SEQUENCE</scope>
</reference>
<dbReference type="EMBL" id="ADZX01000501">
    <property type="protein sequence ID" value="EFK96382.1"/>
    <property type="molecule type" value="Genomic_DNA"/>
</dbReference>
<proteinExistence type="predicted"/>
<accession>D9PJ84</accession>
<gene>
    <name evidence="1" type="ORF">LDC_1593</name>
</gene>
<dbReference type="AlphaFoldDB" id="D9PJ84"/>
<organism evidence="1">
    <name type="scientific">sediment metagenome</name>
    <dbReference type="NCBI Taxonomy" id="749907"/>
    <lineage>
        <taxon>unclassified sequences</taxon>
        <taxon>metagenomes</taxon>
        <taxon>ecological metagenomes</taxon>
    </lineage>
</organism>
<reference evidence="1" key="2">
    <citation type="journal article" date="2011" name="Microb. Ecol.">
        <title>Taxonomic and Functional Metagenomic Profiling of the Microbial Community in the Anoxic Sediment of a Sub-saline Shallow Lake (Laguna de Carrizo, Central Spain).</title>
        <authorList>
            <person name="Ferrer M."/>
            <person name="Guazzaroni M.E."/>
            <person name="Richter M."/>
            <person name="Garcia-Salamanca A."/>
            <person name="Yarza P."/>
            <person name="Suarez-Suarez A."/>
            <person name="Solano J."/>
            <person name="Alcaide M."/>
            <person name="van Dillewijn P."/>
            <person name="Molina-Henares M.A."/>
            <person name="Lopez-Cortes N."/>
            <person name="Al-Ramahi Y."/>
            <person name="Guerrero C."/>
            <person name="Acosta A."/>
            <person name="de Eugenio L.I."/>
            <person name="Martinez V."/>
            <person name="Marques S."/>
            <person name="Rojo F."/>
            <person name="Santero E."/>
            <person name="Genilloud O."/>
            <person name="Perez-Perez J."/>
            <person name="Rossello-Mora R."/>
            <person name="Ramos J.L."/>
        </authorList>
    </citation>
    <scope>NUCLEOTIDE SEQUENCE</scope>
</reference>
<evidence type="ECO:0000313" key="1">
    <source>
        <dbReference type="EMBL" id="EFK96382.1"/>
    </source>
</evidence>
<comment type="caution">
    <text evidence="1">The sequence shown here is derived from an EMBL/GenBank/DDBJ whole genome shotgun (WGS) entry which is preliminary data.</text>
</comment>